<evidence type="ECO:0000313" key="2">
    <source>
        <dbReference type="EMBL" id="CAB4334305.1"/>
    </source>
</evidence>
<dbReference type="EMBL" id="CAESAF010000030">
    <property type="protein sequence ID" value="CAB4334305.1"/>
    <property type="molecule type" value="Genomic_DNA"/>
</dbReference>
<evidence type="ECO:0000256" key="1">
    <source>
        <dbReference type="SAM" id="MobiDB-lite"/>
    </source>
</evidence>
<name>A0A6J5YUX4_9ZZZZ</name>
<dbReference type="AlphaFoldDB" id="A0A6J5YUX4"/>
<organism evidence="2">
    <name type="scientific">freshwater metagenome</name>
    <dbReference type="NCBI Taxonomy" id="449393"/>
    <lineage>
        <taxon>unclassified sequences</taxon>
        <taxon>metagenomes</taxon>
        <taxon>ecological metagenomes</taxon>
    </lineage>
</organism>
<gene>
    <name evidence="2" type="ORF">UFOPK3574_00436</name>
</gene>
<sequence length="36" mass="3576">MITSDPLLVTPVIDGLAGRPGLANPTECPMAPAGAE</sequence>
<protein>
    <submittedName>
        <fullName evidence="2">Unannotated protein</fullName>
    </submittedName>
</protein>
<reference evidence="2" key="1">
    <citation type="submission" date="2020-05" db="EMBL/GenBank/DDBJ databases">
        <authorList>
            <person name="Chiriac C."/>
            <person name="Salcher M."/>
            <person name="Ghai R."/>
            <person name="Kavagutti S V."/>
        </authorList>
    </citation>
    <scope>NUCLEOTIDE SEQUENCE</scope>
</reference>
<proteinExistence type="predicted"/>
<feature type="region of interest" description="Disordered" evidence="1">
    <location>
        <begin position="15"/>
        <end position="36"/>
    </location>
</feature>
<accession>A0A6J5YUX4</accession>